<feature type="chain" id="PRO_5034089214" evidence="1">
    <location>
        <begin position="26"/>
        <end position="144"/>
    </location>
</feature>
<accession>A0A8E2F1J8</accession>
<name>A0A8E2F1J8_9PEZI</name>
<reference evidence="2 3" key="1">
    <citation type="journal article" date="2016" name="Nat. Commun.">
        <title>Ectomycorrhizal ecology is imprinted in the genome of the dominant symbiotic fungus Cenococcum geophilum.</title>
        <authorList>
            <consortium name="DOE Joint Genome Institute"/>
            <person name="Peter M."/>
            <person name="Kohler A."/>
            <person name="Ohm R.A."/>
            <person name="Kuo A."/>
            <person name="Krutzmann J."/>
            <person name="Morin E."/>
            <person name="Arend M."/>
            <person name="Barry K.W."/>
            <person name="Binder M."/>
            <person name="Choi C."/>
            <person name="Clum A."/>
            <person name="Copeland A."/>
            <person name="Grisel N."/>
            <person name="Haridas S."/>
            <person name="Kipfer T."/>
            <person name="LaButti K."/>
            <person name="Lindquist E."/>
            <person name="Lipzen A."/>
            <person name="Maire R."/>
            <person name="Meier B."/>
            <person name="Mihaltcheva S."/>
            <person name="Molinier V."/>
            <person name="Murat C."/>
            <person name="Poggeler S."/>
            <person name="Quandt C.A."/>
            <person name="Sperisen C."/>
            <person name="Tritt A."/>
            <person name="Tisserant E."/>
            <person name="Crous P.W."/>
            <person name="Henrissat B."/>
            <person name="Nehls U."/>
            <person name="Egli S."/>
            <person name="Spatafora J.W."/>
            <person name="Grigoriev I.V."/>
            <person name="Martin F.M."/>
        </authorList>
    </citation>
    <scope>NUCLEOTIDE SEQUENCE [LARGE SCALE GENOMIC DNA]</scope>
    <source>
        <strain evidence="2 3">CBS 207.34</strain>
    </source>
</reference>
<keyword evidence="3" id="KW-1185">Reference proteome</keyword>
<sequence>MHFLKSTQMAAVALYASALITFAVAVPAPAPAAESGQVDFEIVDSRPDPSLKKRTVGGVYICTDINWKGTCGYAVQPLNKCIHLDFPWYHSISSFGPDVGTACTWYSDYNCQNWLVTRVGNPGYADMSNFYNDQIGSFICYSSN</sequence>
<protein>
    <submittedName>
        <fullName evidence="2">Uncharacterized protein</fullName>
    </submittedName>
</protein>
<dbReference type="Proteomes" id="UP000250140">
    <property type="component" value="Unassembled WGS sequence"/>
</dbReference>
<dbReference type="EMBL" id="KV749595">
    <property type="protein sequence ID" value="OCL08766.1"/>
    <property type="molecule type" value="Genomic_DNA"/>
</dbReference>
<evidence type="ECO:0000256" key="1">
    <source>
        <dbReference type="SAM" id="SignalP"/>
    </source>
</evidence>
<evidence type="ECO:0000313" key="3">
    <source>
        <dbReference type="Proteomes" id="UP000250140"/>
    </source>
</evidence>
<keyword evidence="1" id="KW-0732">Signal</keyword>
<feature type="signal peptide" evidence="1">
    <location>
        <begin position="1"/>
        <end position="25"/>
    </location>
</feature>
<gene>
    <name evidence="2" type="ORF">AOQ84DRAFT_388611</name>
</gene>
<dbReference type="OrthoDB" id="2910287at2759"/>
<organism evidence="2 3">
    <name type="scientific">Glonium stellatum</name>
    <dbReference type="NCBI Taxonomy" id="574774"/>
    <lineage>
        <taxon>Eukaryota</taxon>
        <taxon>Fungi</taxon>
        <taxon>Dikarya</taxon>
        <taxon>Ascomycota</taxon>
        <taxon>Pezizomycotina</taxon>
        <taxon>Dothideomycetes</taxon>
        <taxon>Pleosporomycetidae</taxon>
        <taxon>Gloniales</taxon>
        <taxon>Gloniaceae</taxon>
        <taxon>Glonium</taxon>
    </lineage>
</organism>
<evidence type="ECO:0000313" key="2">
    <source>
        <dbReference type="EMBL" id="OCL08766.1"/>
    </source>
</evidence>
<proteinExistence type="predicted"/>
<dbReference type="AlphaFoldDB" id="A0A8E2F1J8"/>